<feature type="transmembrane region" description="Helical" evidence="8">
    <location>
        <begin position="189"/>
        <end position="208"/>
    </location>
</feature>
<dbReference type="Proteomes" id="UP001601058">
    <property type="component" value="Unassembled WGS sequence"/>
</dbReference>
<dbReference type="InterPro" id="IPR004761">
    <property type="entry name" value="Spore_GerAB"/>
</dbReference>
<organism evidence="9 10">
    <name type="scientific">Cytobacillus mangrovibacter</name>
    <dbReference type="NCBI Taxonomy" id="3299024"/>
    <lineage>
        <taxon>Bacteria</taxon>
        <taxon>Bacillati</taxon>
        <taxon>Bacillota</taxon>
        <taxon>Bacilli</taxon>
        <taxon>Bacillales</taxon>
        <taxon>Bacillaceae</taxon>
        <taxon>Cytobacillus</taxon>
    </lineage>
</organism>
<keyword evidence="6 8" id="KW-1133">Transmembrane helix</keyword>
<comment type="subcellular location">
    <subcellularLocation>
        <location evidence="1">Membrane</location>
        <topology evidence="1">Multi-pass membrane protein</topology>
    </subcellularLocation>
</comment>
<dbReference type="Gene3D" id="1.20.1740.10">
    <property type="entry name" value="Amino acid/polyamine transporter I"/>
    <property type="match status" value="1"/>
</dbReference>
<evidence type="ECO:0000313" key="10">
    <source>
        <dbReference type="Proteomes" id="UP001601058"/>
    </source>
</evidence>
<feature type="transmembrane region" description="Helical" evidence="8">
    <location>
        <begin position="149"/>
        <end position="169"/>
    </location>
</feature>
<evidence type="ECO:0000256" key="5">
    <source>
        <dbReference type="ARBA" id="ARBA00022692"/>
    </source>
</evidence>
<comment type="caution">
    <text evidence="9">The sequence shown here is derived from an EMBL/GenBank/DDBJ whole genome shotgun (WGS) entry which is preliminary data.</text>
</comment>
<evidence type="ECO:0000256" key="3">
    <source>
        <dbReference type="ARBA" id="ARBA00022448"/>
    </source>
</evidence>
<comment type="similarity">
    <text evidence="2">Belongs to the amino acid-polyamine-organocation (APC) superfamily. Spore germination protein (SGP) (TC 2.A.3.9) family.</text>
</comment>
<evidence type="ECO:0000256" key="4">
    <source>
        <dbReference type="ARBA" id="ARBA00022544"/>
    </source>
</evidence>
<dbReference type="Pfam" id="PF03845">
    <property type="entry name" value="Spore_permease"/>
    <property type="match status" value="1"/>
</dbReference>
<name>A0ABW6K0S4_9BACI</name>
<keyword evidence="10" id="KW-1185">Reference proteome</keyword>
<feature type="transmembrane region" description="Helical" evidence="8">
    <location>
        <begin position="82"/>
        <end position="102"/>
    </location>
</feature>
<keyword evidence="7 8" id="KW-0472">Membrane</keyword>
<sequence length="362" mass="40382">MNRRESTISNYQAAVIIINFILAAGILSLPRTATEEVKTPDAWISVALGGIIAIIIGYFMVKLSQTFPNKTFFQYSRTLLGKWIGGFLSIILAFYFITLSSFEIRTLSEVVSFYLLEGTPNWATIMPFLWIGLYLSSGGIQAVGRMFEIILPITILFFIIVILMSFKIFEIKNLQPVMGHGIVPVLRGVKTTALSFIGVEIVLVILAFMKEPQKGVKVMALGVIIPLVFYLGIVTMVIGSLSVDGVVHKTWPSLALIRSYEMPGLFLERFESLLLVIWTMQIFSTFCITYFAASLGLSQVFNVNIRKFLFALLPIIYLGSIIPKNIEQVFSLGDFLGEVAIVLFVFLPLPLFLLSKWKGGSK</sequence>
<keyword evidence="3" id="KW-0813">Transport</keyword>
<dbReference type="RefSeq" id="WP_389218826.1">
    <property type="nucleotide sequence ID" value="NZ_JBIACJ010000004.1"/>
</dbReference>
<evidence type="ECO:0000256" key="1">
    <source>
        <dbReference type="ARBA" id="ARBA00004141"/>
    </source>
</evidence>
<proteinExistence type="inferred from homology"/>
<feature type="transmembrane region" description="Helical" evidence="8">
    <location>
        <begin position="12"/>
        <end position="30"/>
    </location>
</feature>
<feature type="transmembrane region" description="Helical" evidence="8">
    <location>
        <begin position="42"/>
        <end position="61"/>
    </location>
</feature>
<gene>
    <name evidence="9" type="ORF">ACFYKT_09580</name>
</gene>
<feature type="transmembrane region" description="Helical" evidence="8">
    <location>
        <begin position="220"/>
        <end position="243"/>
    </location>
</feature>
<reference evidence="9 10" key="1">
    <citation type="submission" date="2024-08" db="EMBL/GenBank/DDBJ databases">
        <title>Two novel Cytobacillus novel species.</title>
        <authorList>
            <person name="Liu G."/>
        </authorList>
    </citation>
    <scope>NUCLEOTIDE SEQUENCE [LARGE SCALE GENOMIC DNA]</scope>
    <source>
        <strain evidence="9 10">FJAT-53684</strain>
    </source>
</reference>
<keyword evidence="4" id="KW-0309">Germination</keyword>
<evidence type="ECO:0000256" key="6">
    <source>
        <dbReference type="ARBA" id="ARBA00022989"/>
    </source>
</evidence>
<feature type="transmembrane region" description="Helical" evidence="8">
    <location>
        <begin position="305"/>
        <end position="323"/>
    </location>
</feature>
<evidence type="ECO:0000313" key="9">
    <source>
        <dbReference type="EMBL" id="MFE8696585.1"/>
    </source>
</evidence>
<dbReference type="PANTHER" id="PTHR34975:SF2">
    <property type="entry name" value="SPORE GERMINATION PROTEIN A2"/>
    <property type="match status" value="1"/>
</dbReference>
<feature type="transmembrane region" description="Helical" evidence="8">
    <location>
        <begin position="335"/>
        <end position="354"/>
    </location>
</feature>
<feature type="transmembrane region" description="Helical" evidence="8">
    <location>
        <begin position="122"/>
        <end position="142"/>
    </location>
</feature>
<dbReference type="PANTHER" id="PTHR34975">
    <property type="entry name" value="SPORE GERMINATION PROTEIN A2"/>
    <property type="match status" value="1"/>
</dbReference>
<keyword evidence="5 8" id="KW-0812">Transmembrane</keyword>
<evidence type="ECO:0000256" key="8">
    <source>
        <dbReference type="SAM" id="Phobius"/>
    </source>
</evidence>
<dbReference type="EMBL" id="JBIACJ010000004">
    <property type="protein sequence ID" value="MFE8696585.1"/>
    <property type="molecule type" value="Genomic_DNA"/>
</dbReference>
<evidence type="ECO:0000256" key="7">
    <source>
        <dbReference type="ARBA" id="ARBA00023136"/>
    </source>
</evidence>
<dbReference type="NCBIfam" id="TIGR00912">
    <property type="entry name" value="2A0309"/>
    <property type="match status" value="1"/>
</dbReference>
<feature type="transmembrane region" description="Helical" evidence="8">
    <location>
        <begin position="272"/>
        <end position="293"/>
    </location>
</feature>
<evidence type="ECO:0000256" key="2">
    <source>
        <dbReference type="ARBA" id="ARBA00007998"/>
    </source>
</evidence>
<accession>A0ABW6K0S4</accession>
<protein>
    <submittedName>
        <fullName evidence="9">Spore germination protein</fullName>
    </submittedName>
</protein>